<sequence length="161" mass="18232">MEQTSAKVNVINEVYIRKVGIQLQTSEFAKLWSQLSKDYKLHMESELAPVLTESQLTVLEVIVERGTMKPSDFIPYLATSPAAVTMLLDRMEKNGLLGRERDSIDRRIVWVSISEKGKQEAERGVQIRDAFLSTVLNRISSHNQQLLVYLLGKITANTKVV</sequence>
<dbReference type="InterPro" id="IPR036390">
    <property type="entry name" value="WH_DNA-bd_sf"/>
</dbReference>
<dbReference type="PROSITE" id="PS50995">
    <property type="entry name" value="HTH_MARR_2"/>
    <property type="match status" value="1"/>
</dbReference>
<accession>A0ABY1KC81</accession>
<keyword evidence="3" id="KW-0804">Transcription</keyword>
<dbReference type="GO" id="GO:0003677">
    <property type="term" value="F:DNA binding"/>
    <property type="evidence" value="ECO:0007669"/>
    <property type="project" value="UniProtKB-KW"/>
</dbReference>
<evidence type="ECO:0000259" key="4">
    <source>
        <dbReference type="PROSITE" id="PS50995"/>
    </source>
</evidence>
<name>A0ABY1KC81_9BACL</name>
<dbReference type="PRINTS" id="PR00598">
    <property type="entry name" value="HTHMARR"/>
</dbReference>
<organism evidence="5 6">
    <name type="scientific">Paenibacillus macquariensis</name>
    <dbReference type="NCBI Taxonomy" id="948756"/>
    <lineage>
        <taxon>Bacteria</taxon>
        <taxon>Bacillati</taxon>
        <taxon>Bacillota</taxon>
        <taxon>Bacilli</taxon>
        <taxon>Bacillales</taxon>
        <taxon>Paenibacillaceae</taxon>
        <taxon>Paenibacillus</taxon>
    </lineage>
</organism>
<comment type="caution">
    <text evidence="5">The sequence shown here is derived from an EMBL/GenBank/DDBJ whole genome shotgun (WGS) entry which is preliminary data.</text>
</comment>
<evidence type="ECO:0000313" key="5">
    <source>
        <dbReference type="EMBL" id="SIR58551.1"/>
    </source>
</evidence>
<keyword evidence="1" id="KW-0805">Transcription regulation</keyword>
<gene>
    <name evidence="5" type="ORF">SAMN05421578_12063</name>
</gene>
<keyword evidence="2 5" id="KW-0238">DNA-binding</keyword>
<evidence type="ECO:0000256" key="1">
    <source>
        <dbReference type="ARBA" id="ARBA00023015"/>
    </source>
</evidence>
<dbReference type="Pfam" id="PF01047">
    <property type="entry name" value="MarR"/>
    <property type="match status" value="1"/>
</dbReference>
<evidence type="ECO:0000256" key="3">
    <source>
        <dbReference type="ARBA" id="ARBA00023163"/>
    </source>
</evidence>
<feature type="domain" description="HTH marR-type" evidence="4">
    <location>
        <begin position="25"/>
        <end position="156"/>
    </location>
</feature>
<dbReference type="InterPro" id="IPR036388">
    <property type="entry name" value="WH-like_DNA-bd_sf"/>
</dbReference>
<proteinExistence type="predicted"/>
<keyword evidence="6" id="KW-1185">Reference proteome</keyword>
<protein>
    <submittedName>
        <fullName evidence="5">DNA-binding transcriptional regulator, MarR family</fullName>
    </submittedName>
</protein>
<evidence type="ECO:0000313" key="6">
    <source>
        <dbReference type="Proteomes" id="UP000186666"/>
    </source>
</evidence>
<dbReference type="InterPro" id="IPR000835">
    <property type="entry name" value="HTH_MarR-typ"/>
</dbReference>
<reference evidence="5 6" key="1">
    <citation type="submission" date="2017-01" db="EMBL/GenBank/DDBJ databases">
        <authorList>
            <person name="Varghese N."/>
            <person name="Submissions S."/>
        </authorList>
    </citation>
    <scope>NUCLEOTIDE SEQUENCE [LARGE SCALE GENOMIC DNA]</scope>
    <source>
        <strain evidence="5 6">ATCC 23464</strain>
    </source>
</reference>
<dbReference type="EMBL" id="FTNK01000020">
    <property type="protein sequence ID" value="SIR58551.1"/>
    <property type="molecule type" value="Genomic_DNA"/>
</dbReference>
<evidence type="ECO:0000256" key="2">
    <source>
        <dbReference type="ARBA" id="ARBA00023125"/>
    </source>
</evidence>
<dbReference type="SUPFAM" id="SSF46785">
    <property type="entry name" value="Winged helix' DNA-binding domain"/>
    <property type="match status" value="1"/>
</dbReference>
<dbReference type="Gene3D" id="1.10.10.10">
    <property type="entry name" value="Winged helix-like DNA-binding domain superfamily/Winged helix DNA-binding domain"/>
    <property type="match status" value="1"/>
</dbReference>
<dbReference type="PANTHER" id="PTHR42756">
    <property type="entry name" value="TRANSCRIPTIONAL REGULATOR, MARR"/>
    <property type="match status" value="1"/>
</dbReference>
<dbReference type="SMART" id="SM00347">
    <property type="entry name" value="HTH_MARR"/>
    <property type="match status" value="1"/>
</dbReference>
<dbReference type="PANTHER" id="PTHR42756:SF1">
    <property type="entry name" value="TRANSCRIPTIONAL REPRESSOR OF EMRAB OPERON"/>
    <property type="match status" value="1"/>
</dbReference>
<dbReference type="Proteomes" id="UP000186666">
    <property type="component" value="Unassembled WGS sequence"/>
</dbReference>